<protein>
    <submittedName>
        <fullName evidence="2">Putative phage protein</fullName>
    </submittedName>
</protein>
<evidence type="ECO:0000313" key="3">
    <source>
        <dbReference type="Proteomes" id="UP000268004"/>
    </source>
</evidence>
<gene>
    <name evidence="2" type="ORF">ALP78_02977</name>
</gene>
<proteinExistence type="predicted"/>
<accession>A0A3M4YKK9</accession>
<name>A0A3M4YKK9_9PSED</name>
<dbReference type="AlphaFoldDB" id="A0A3M4YKK9"/>
<feature type="compositionally biased region" description="Low complexity" evidence="1">
    <location>
        <begin position="137"/>
        <end position="148"/>
    </location>
</feature>
<reference evidence="2 3" key="1">
    <citation type="submission" date="2018-08" db="EMBL/GenBank/DDBJ databases">
        <title>Recombination of ecologically and evolutionarily significant loci maintains genetic cohesion in the Pseudomonas syringae species complex.</title>
        <authorList>
            <person name="Dillon M."/>
            <person name="Thakur S."/>
            <person name="Almeida R.N.D."/>
            <person name="Weir B.S."/>
            <person name="Guttman D.S."/>
        </authorList>
    </citation>
    <scope>NUCLEOTIDE SEQUENCE [LARGE SCALE GENOMIC DNA]</scope>
    <source>
        <strain evidence="2 3">ICMP 4996</strain>
    </source>
</reference>
<evidence type="ECO:0000256" key="1">
    <source>
        <dbReference type="SAM" id="MobiDB-lite"/>
    </source>
</evidence>
<feature type="region of interest" description="Disordered" evidence="1">
    <location>
        <begin position="133"/>
        <end position="163"/>
    </location>
</feature>
<dbReference type="InterPro" id="IPR018738">
    <property type="entry name" value="DUF2280"/>
</dbReference>
<dbReference type="Proteomes" id="UP000268004">
    <property type="component" value="Unassembled WGS sequence"/>
</dbReference>
<sequence length="163" mass="18226">MTDGNYMAVLRSEVKAFIVQALACFDTPSQVVAAVKTEFGIEITRQQCESHDPTKFAGQRLGKNWAELFHAARQRFREETTEIPIANRAFRLRTLGRMAEKAENMKNMALTAQLLEQAAKEVGDVYVNRRLDPIKPPGSEAGAEPAAEYVLRPDEDVPTSPYL</sequence>
<dbReference type="Pfam" id="PF10045">
    <property type="entry name" value="DUF2280"/>
    <property type="match status" value="1"/>
</dbReference>
<evidence type="ECO:0000313" key="2">
    <source>
        <dbReference type="EMBL" id="RMR88799.1"/>
    </source>
</evidence>
<comment type="caution">
    <text evidence="2">The sequence shown here is derived from an EMBL/GenBank/DDBJ whole genome shotgun (WGS) entry which is preliminary data.</text>
</comment>
<organism evidence="2 3">
    <name type="scientific">Pseudomonas coronafaciens pv. striafaciens</name>
    <dbReference type="NCBI Taxonomy" id="235276"/>
    <lineage>
        <taxon>Bacteria</taxon>
        <taxon>Pseudomonadati</taxon>
        <taxon>Pseudomonadota</taxon>
        <taxon>Gammaproteobacteria</taxon>
        <taxon>Pseudomonadales</taxon>
        <taxon>Pseudomonadaceae</taxon>
        <taxon>Pseudomonas</taxon>
        <taxon>Pseudomonas coronafaciens</taxon>
    </lineage>
</organism>
<dbReference type="EMBL" id="RBSD01000072">
    <property type="protein sequence ID" value="RMR88799.1"/>
    <property type="molecule type" value="Genomic_DNA"/>
</dbReference>